<dbReference type="Proteomes" id="UP000325577">
    <property type="component" value="Linkage Group LG6"/>
</dbReference>
<dbReference type="InterPro" id="IPR027417">
    <property type="entry name" value="P-loop_NTPase"/>
</dbReference>
<sequence>MDREANPISSLSRASKKSPYMLLLVLLFVVMVFGLYICFVSFKQISVSLKPKEISILGTAGPPCDTHEFQLEEIPYVHFPHPKSYSREECKCTPVRLFTILSMQRSGSGWFETLLNSHPNISSNGEIFSVKQRRSNFSTISRTLDVVYRLEWVSSAAKNDCVAAVGFKWMLNQAVMDYHRQIANYFNWKGVSVIFVLRRNLLRRLVSVLANAYDRDAKQINGIHKSHVHTREEADLLARYKPTLNVSALIPDLISAERMMRDSLEYFKTTRHMIFYYEDLIKNPKVKHNATFTLAHLLYHKHTYVFISNIFVHSYYQKLKSFLEYQSQNLRAARLRFTSNPFLNRSIIGRKFIGG</sequence>
<gene>
    <name evidence="2" type="ORF">F0562_013542</name>
</gene>
<proteinExistence type="predicted"/>
<dbReference type="InterPro" id="IPR052796">
    <property type="entry name" value="Nod_factor_sulfotransferase"/>
</dbReference>
<keyword evidence="1" id="KW-1133">Transmembrane helix</keyword>
<dbReference type="PANTHER" id="PTHR32175">
    <property type="entry name" value="PROTEIN, PUTATIVE, EXPRESSED-RELATED"/>
    <property type="match status" value="1"/>
</dbReference>
<feature type="transmembrane region" description="Helical" evidence="1">
    <location>
        <begin position="20"/>
        <end position="42"/>
    </location>
</feature>
<reference evidence="2 3" key="1">
    <citation type="submission" date="2019-09" db="EMBL/GenBank/DDBJ databases">
        <title>A chromosome-level genome assembly of the Chinese tupelo Nyssa sinensis.</title>
        <authorList>
            <person name="Yang X."/>
            <person name="Kang M."/>
            <person name="Yang Y."/>
            <person name="Xiong H."/>
            <person name="Wang M."/>
            <person name="Zhang Z."/>
            <person name="Wang Z."/>
            <person name="Wu H."/>
            <person name="Ma T."/>
            <person name="Liu J."/>
            <person name="Xi Z."/>
        </authorList>
    </citation>
    <scope>NUCLEOTIDE SEQUENCE [LARGE SCALE GENOMIC DNA]</scope>
    <source>
        <strain evidence="2">J267</strain>
        <tissue evidence="2">Leaf</tissue>
    </source>
</reference>
<dbReference type="EMBL" id="CM018049">
    <property type="protein sequence ID" value="KAA8519286.1"/>
    <property type="molecule type" value="Genomic_DNA"/>
</dbReference>
<name>A0A5J4ZNL4_9ASTE</name>
<dbReference type="PANTHER" id="PTHR32175:SF26">
    <property type="entry name" value="PROTEIN, PUTATIVE, EXPRESSED-RELATED"/>
    <property type="match status" value="1"/>
</dbReference>
<evidence type="ECO:0008006" key="4">
    <source>
        <dbReference type="Google" id="ProtNLM"/>
    </source>
</evidence>
<dbReference type="SUPFAM" id="SSF52540">
    <property type="entry name" value="P-loop containing nucleoside triphosphate hydrolases"/>
    <property type="match status" value="1"/>
</dbReference>
<dbReference type="OrthoDB" id="2015035at2759"/>
<dbReference type="AlphaFoldDB" id="A0A5J4ZNL4"/>
<evidence type="ECO:0000313" key="3">
    <source>
        <dbReference type="Proteomes" id="UP000325577"/>
    </source>
</evidence>
<organism evidence="2 3">
    <name type="scientific">Nyssa sinensis</name>
    <dbReference type="NCBI Taxonomy" id="561372"/>
    <lineage>
        <taxon>Eukaryota</taxon>
        <taxon>Viridiplantae</taxon>
        <taxon>Streptophyta</taxon>
        <taxon>Embryophyta</taxon>
        <taxon>Tracheophyta</taxon>
        <taxon>Spermatophyta</taxon>
        <taxon>Magnoliopsida</taxon>
        <taxon>eudicotyledons</taxon>
        <taxon>Gunneridae</taxon>
        <taxon>Pentapetalae</taxon>
        <taxon>asterids</taxon>
        <taxon>Cornales</taxon>
        <taxon>Nyssaceae</taxon>
        <taxon>Nyssa</taxon>
    </lineage>
</organism>
<keyword evidence="1" id="KW-0472">Membrane</keyword>
<accession>A0A5J4ZNL4</accession>
<dbReference type="Gene3D" id="3.40.50.300">
    <property type="entry name" value="P-loop containing nucleotide triphosphate hydrolases"/>
    <property type="match status" value="1"/>
</dbReference>
<keyword evidence="3" id="KW-1185">Reference proteome</keyword>
<keyword evidence="1" id="KW-0812">Transmembrane</keyword>
<evidence type="ECO:0000313" key="2">
    <source>
        <dbReference type="EMBL" id="KAA8519286.1"/>
    </source>
</evidence>
<evidence type="ECO:0000256" key="1">
    <source>
        <dbReference type="SAM" id="Phobius"/>
    </source>
</evidence>
<protein>
    <recommendedName>
        <fullName evidence="4">Sulfotransferase</fullName>
    </recommendedName>
</protein>